<dbReference type="Proteomes" id="UP001238603">
    <property type="component" value="Unassembled WGS sequence"/>
</dbReference>
<keyword evidence="1" id="KW-1133">Transmembrane helix</keyword>
<dbReference type="EMBL" id="JASVDS010000008">
    <property type="protein sequence ID" value="MDL5034311.1"/>
    <property type="molecule type" value="Genomic_DNA"/>
</dbReference>
<organism evidence="2 3">
    <name type="scientific">Roseateles subflavus</name>
    <dbReference type="NCBI Taxonomy" id="3053353"/>
    <lineage>
        <taxon>Bacteria</taxon>
        <taxon>Pseudomonadati</taxon>
        <taxon>Pseudomonadota</taxon>
        <taxon>Betaproteobacteria</taxon>
        <taxon>Burkholderiales</taxon>
        <taxon>Sphaerotilaceae</taxon>
        <taxon>Roseateles</taxon>
    </lineage>
</organism>
<keyword evidence="3" id="KW-1185">Reference proteome</keyword>
<dbReference type="RefSeq" id="WP_285984387.1">
    <property type="nucleotide sequence ID" value="NZ_JASVDS010000008.1"/>
</dbReference>
<sequence>MNALNLKRQAVVRFAQSAWAGLKVVVGVMVLVYAAALMTGLFTIYKYMLL</sequence>
<proteinExistence type="predicted"/>
<gene>
    <name evidence="2" type="ORF">QRD43_20585</name>
</gene>
<reference evidence="2 3" key="1">
    <citation type="submission" date="2023-06" db="EMBL/GenBank/DDBJ databases">
        <title>Pelomonas sp. APW6 16S ribosomal RNA gene genome sequencing and assembly.</title>
        <authorList>
            <person name="Woo H."/>
        </authorList>
    </citation>
    <scope>NUCLEOTIDE SEQUENCE [LARGE SCALE GENOMIC DNA]</scope>
    <source>
        <strain evidence="2 3">APW6</strain>
    </source>
</reference>
<name>A0ABT7LN61_9BURK</name>
<feature type="transmembrane region" description="Helical" evidence="1">
    <location>
        <begin position="20"/>
        <end position="45"/>
    </location>
</feature>
<evidence type="ECO:0000256" key="1">
    <source>
        <dbReference type="SAM" id="Phobius"/>
    </source>
</evidence>
<comment type="caution">
    <text evidence="2">The sequence shown here is derived from an EMBL/GenBank/DDBJ whole genome shotgun (WGS) entry which is preliminary data.</text>
</comment>
<keyword evidence="1" id="KW-0472">Membrane</keyword>
<evidence type="ECO:0000313" key="3">
    <source>
        <dbReference type="Proteomes" id="UP001238603"/>
    </source>
</evidence>
<keyword evidence="1" id="KW-0812">Transmembrane</keyword>
<accession>A0ABT7LN61</accession>
<protein>
    <submittedName>
        <fullName evidence="2">Uncharacterized protein</fullName>
    </submittedName>
</protein>
<evidence type="ECO:0000313" key="2">
    <source>
        <dbReference type="EMBL" id="MDL5034311.1"/>
    </source>
</evidence>